<dbReference type="AlphaFoldDB" id="D3HLD2"/>
<dbReference type="STRING" id="661367.LLO_4078"/>
<reference evidence="2 3" key="1">
    <citation type="journal article" date="2010" name="PLoS Genet.">
        <title>Analysis of the Legionella longbeachae genome and transcriptome uncovers unique strategies to cause Legionnaires' disease.</title>
        <authorList>
            <person name="Cazalet C."/>
            <person name="Gomez-Valero L."/>
            <person name="Rusniok C."/>
            <person name="Lomma M."/>
            <person name="Dervins-Ravault D."/>
            <person name="Newton H."/>
            <person name="Sansom F."/>
            <person name="Jarraud S."/>
            <person name="Zidane N."/>
            <person name="Ma L."/>
            <person name="Bouchier C."/>
            <person name="Etienne J."/>
            <person name="Hartland E."/>
            <person name="Buchrieser C."/>
        </authorList>
    </citation>
    <scope>NUCLEOTIDE SEQUENCE [LARGE SCALE GENOMIC DNA]</scope>
    <source>
        <strain evidence="2 3">NSW150</strain>
    </source>
</reference>
<protein>
    <submittedName>
        <fullName evidence="2">Uncharacterized protein</fullName>
    </submittedName>
</protein>
<dbReference type="HOGENOM" id="CLU_2569599_0_0_6"/>
<keyword evidence="1" id="KW-1133">Transmembrane helix</keyword>
<evidence type="ECO:0000313" key="3">
    <source>
        <dbReference type="Proteomes" id="UP000001060"/>
    </source>
</evidence>
<dbReference type="EMBL" id="FN650140">
    <property type="protein sequence ID" value="CBJ13251.1"/>
    <property type="molecule type" value="Genomic_DNA"/>
</dbReference>
<name>D3HLD2_LEGLN</name>
<organism evidence="2 3">
    <name type="scientific">Legionella longbeachae serogroup 1 (strain NSW150)</name>
    <dbReference type="NCBI Taxonomy" id="661367"/>
    <lineage>
        <taxon>Bacteria</taxon>
        <taxon>Pseudomonadati</taxon>
        <taxon>Pseudomonadota</taxon>
        <taxon>Gammaproteobacteria</taxon>
        <taxon>Legionellales</taxon>
        <taxon>Legionellaceae</taxon>
        <taxon>Legionella</taxon>
    </lineage>
</organism>
<evidence type="ECO:0000256" key="1">
    <source>
        <dbReference type="SAM" id="Phobius"/>
    </source>
</evidence>
<keyword evidence="1" id="KW-0812">Transmembrane</keyword>
<accession>D3HLD2</accession>
<keyword evidence="1" id="KW-0472">Membrane</keyword>
<dbReference type="eggNOG" id="ENOG5031EK7">
    <property type="taxonomic scope" value="Bacteria"/>
</dbReference>
<sequence>MPWGLINPSLKAINKNINKLTEILILMVNALTARLEFPESRMRKIRPLANEPAIIIMAKMMIILVIICYTPENCRQIMANI</sequence>
<proteinExistence type="predicted"/>
<dbReference type="KEGG" id="llo:LLO_4078"/>
<keyword evidence="3" id="KW-1185">Reference proteome</keyword>
<feature type="transmembrane region" description="Helical" evidence="1">
    <location>
        <begin position="49"/>
        <end position="67"/>
    </location>
</feature>
<gene>
    <name evidence="2" type="ordered locus">LLO_4078</name>
</gene>
<dbReference type="Proteomes" id="UP000001060">
    <property type="component" value="Chromosome"/>
</dbReference>
<evidence type="ECO:0000313" key="2">
    <source>
        <dbReference type="EMBL" id="CBJ13251.1"/>
    </source>
</evidence>